<gene>
    <name evidence="2" type="ORF">L201_005003</name>
</gene>
<accession>A0AAX4JXB1</accession>
<sequence length="240" mass="27497">MATEFTGTSGMTSGFYDTMNLPWPDRIVSTRGRLLIDKSTKQYSGMNMVYNEMPDQSSDCSVGIQRLANKFPRDQGQHYLFFEPFLSGKASSSEIMKDEEMIKDTFIKNTNRLLSDMHMPNSMPGCSVKDNQHKVAIVSFKDIQSYSKNWESYLKDSKEDKLSRYGEGNELNRLKWSTKMPLTHRAITIEKNGADNEKYHIYNVYWKDISQQDWNDYQVSTGGKASEEDAPGGCTPRRQG</sequence>
<evidence type="ECO:0000313" key="3">
    <source>
        <dbReference type="Proteomes" id="UP001355207"/>
    </source>
</evidence>
<keyword evidence="3" id="KW-1185">Reference proteome</keyword>
<dbReference type="RefSeq" id="XP_066076833.1">
    <property type="nucleotide sequence ID" value="XM_066220736.1"/>
</dbReference>
<proteinExistence type="predicted"/>
<evidence type="ECO:0000313" key="2">
    <source>
        <dbReference type="EMBL" id="WWC90070.1"/>
    </source>
</evidence>
<name>A0AAX4JXB1_9TREE</name>
<dbReference type="GeneID" id="91095673"/>
<dbReference type="EMBL" id="CP144103">
    <property type="protein sequence ID" value="WWC90070.1"/>
    <property type="molecule type" value="Genomic_DNA"/>
</dbReference>
<evidence type="ECO:0000256" key="1">
    <source>
        <dbReference type="SAM" id="MobiDB-lite"/>
    </source>
</evidence>
<dbReference type="AlphaFoldDB" id="A0AAX4JXB1"/>
<protein>
    <submittedName>
        <fullName evidence="2">Uncharacterized protein</fullName>
    </submittedName>
</protein>
<dbReference type="Proteomes" id="UP001355207">
    <property type="component" value="Chromosome 6"/>
</dbReference>
<reference evidence="2 3" key="1">
    <citation type="submission" date="2024-01" db="EMBL/GenBank/DDBJ databases">
        <title>Comparative genomics of Cryptococcus and Kwoniella reveals pathogenesis evolution and contrasting modes of karyotype evolution via chromosome fusion or intercentromeric recombination.</title>
        <authorList>
            <person name="Coelho M.A."/>
            <person name="David-Palma M."/>
            <person name="Shea T."/>
            <person name="Bowers K."/>
            <person name="McGinley-Smith S."/>
            <person name="Mohammad A.W."/>
            <person name="Gnirke A."/>
            <person name="Yurkov A.M."/>
            <person name="Nowrousian M."/>
            <person name="Sun S."/>
            <person name="Cuomo C.A."/>
            <person name="Heitman J."/>
        </authorList>
    </citation>
    <scope>NUCLEOTIDE SEQUENCE [LARGE SCALE GENOMIC DNA]</scope>
    <source>
        <strain evidence="2 3">CBS 6074</strain>
    </source>
</reference>
<feature type="region of interest" description="Disordered" evidence="1">
    <location>
        <begin position="218"/>
        <end position="240"/>
    </location>
</feature>
<organism evidence="2 3">
    <name type="scientific">Kwoniella dendrophila CBS 6074</name>
    <dbReference type="NCBI Taxonomy" id="1295534"/>
    <lineage>
        <taxon>Eukaryota</taxon>
        <taxon>Fungi</taxon>
        <taxon>Dikarya</taxon>
        <taxon>Basidiomycota</taxon>
        <taxon>Agaricomycotina</taxon>
        <taxon>Tremellomycetes</taxon>
        <taxon>Tremellales</taxon>
        <taxon>Cryptococcaceae</taxon>
        <taxon>Kwoniella</taxon>
    </lineage>
</organism>